<feature type="region of interest" description="Disordered" evidence="1">
    <location>
        <begin position="1"/>
        <end position="68"/>
    </location>
</feature>
<dbReference type="KEGG" id="sru:SRU_2507"/>
<dbReference type="EMBL" id="CP000159">
    <property type="protein sequence ID" value="ABC45266.1"/>
    <property type="molecule type" value="Genomic_DNA"/>
</dbReference>
<dbReference type="HOGENOM" id="CLU_560066_0_0_10"/>
<name>Q2RZM6_SALRD</name>
<dbReference type="AlphaFoldDB" id="Q2RZM6"/>
<dbReference type="STRING" id="309807.SRU_2507"/>
<evidence type="ECO:0000313" key="3">
    <source>
        <dbReference type="Proteomes" id="UP000008674"/>
    </source>
</evidence>
<feature type="compositionally biased region" description="Basic residues" evidence="1">
    <location>
        <begin position="458"/>
        <end position="475"/>
    </location>
</feature>
<sequence>MLGPTEARSPPARSGSVIGGWGRPSHESEETPPRTSGRRTPGPNPKKWRGRSSARTGPARHSGRHGPRFSAVRPRAIWGRPIGFRFYFDLQGRRQGPLSGPPTFFVGSLKSELPRPTSLCGVLKDRGATAAHSRDCKAAGNSPTSRSRLAFQGGPFLCLSVHPYEPERRRDDFFPIGWRPAGRGPGSIRLLRVRVRGRSLRGLRPDRHRSARALLDGLHQRQQIPGREGARHLWHGARGCPGPCWATVQPGRGPSRVLLRREPRPDRPVRPDATACAGAEGTAWWWGKEPGATVPGRDHGPSHPPPAERSVSESRRSGPLRDGAPSHRLHARRGPCGHPTVGAGRRGAGPQSGEWGPALSVSCESSRRWTGGTGKTARRTRPGRRSTCPNVARPRFACHSAPRTATLRRGLLTNPFSTHERRRPPLLDARVRRTLRRGAEPRRRVPGHRGLLLRNHRAAVPRHARRRGRDRHLHVRGGPGRGRGPLD</sequence>
<feature type="region of interest" description="Disordered" evidence="1">
    <location>
        <begin position="458"/>
        <end position="487"/>
    </location>
</feature>
<feature type="compositionally biased region" description="Gly residues" evidence="1">
    <location>
        <begin position="477"/>
        <end position="487"/>
    </location>
</feature>
<proteinExistence type="predicted"/>
<dbReference type="Proteomes" id="UP000008674">
    <property type="component" value="Chromosome"/>
</dbReference>
<dbReference type="EnsemblBacteria" id="ABC45266">
    <property type="protein sequence ID" value="ABC45266"/>
    <property type="gene ID" value="SRU_2507"/>
</dbReference>
<feature type="compositionally biased region" description="Basic and acidic residues" evidence="1">
    <location>
        <begin position="259"/>
        <end position="270"/>
    </location>
</feature>
<organism evidence="2 3">
    <name type="scientific">Salinibacter ruber (strain DSM 13855 / M31)</name>
    <dbReference type="NCBI Taxonomy" id="309807"/>
    <lineage>
        <taxon>Bacteria</taxon>
        <taxon>Pseudomonadati</taxon>
        <taxon>Rhodothermota</taxon>
        <taxon>Rhodothermia</taxon>
        <taxon>Rhodothermales</taxon>
        <taxon>Salinibacteraceae</taxon>
        <taxon>Salinibacter</taxon>
    </lineage>
</organism>
<reference evidence="2 3" key="1">
    <citation type="journal article" date="2005" name="Proc. Natl. Acad. Sci. U.S.A.">
        <title>The genome of Salinibacter ruber: convergence and gene exchange among hyperhalophilic bacteria and archaea.</title>
        <authorList>
            <person name="Mongodin E.F."/>
            <person name="Nelson K.E."/>
            <person name="Daugherty S."/>
            <person name="Deboy R.T."/>
            <person name="Wister J."/>
            <person name="Khouri H."/>
            <person name="Weidman J."/>
            <person name="Walsh D.A."/>
            <person name="Papke R.T."/>
            <person name="Sanchez Perez G."/>
            <person name="Sharma A.K."/>
            <person name="Nesbo C.L."/>
            <person name="MacLeod D."/>
            <person name="Bapteste E."/>
            <person name="Doolittle W.F."/>
            <person name="Charlebois R.L."/>
            <person name="Legault B."/>
            <person name="Rodriguez-Valera F."/>
        </authorList>
    </citation>
    <scope>NUCLEOTIDE SEQUENCE [LARGE SCALE GENOMIC DNA]</scope>
    <source>
        <strain evidence="3">DSM 13855 / CECT 5946 / M31</strain>
    </source>
</reference>
<accession>Q2RZM6</accession>
<keyword evidence="3" id="KW-1185">Reference proteome</keyword>
<feature type="region of interest" description="Disordered" evidence="1">
    <location>
        <begin position="249"/>
        <end position="391"/>
    </location>
</feature>
<gene>
    <name evidence="2" type="ordered locus">SRU_2507</name>
</gene>
<protein>
    <submittedName>
        <fullName evidence="2">Uncharacterized protein</fullName>
    </submittedName>
</protein>
<evidence type="ECO:0000313" key="2">
    <source>
        <dbReference type="EMBL" id="ABC45266.1"/>
    </source>
</evidence>
<evidence type="ECO:0000256" key="1">
    <source>
        <dbReference type="SAM" id="MobiDB-lite"/>
    </source>
</evidence>